<keyword evidence="2" id="KW-1185">Reference proteome</keyword>
<dbReference type="RefSeq" id="WP_379663530.1">
    <property type="nucleotide sequence ID" value="NZ_JBHUDG010000042.1"/>
</dbReference>
<dbReference type="EMBL" id="JBHUDG010000042">
    <property type="protein sequence ID" value="MFD1631162.1"/>
    <property type="molecule type" value="Genomic_DNA"/>
</dbReference>
<reference evidence="2" key="1">
    <citation type="journal article" date="2019" name="Int. J. Syst. Evol. Microbiol.">
        <title>The Global Catalogue of Microorganisms (GCM) 10K type strain sequencing project: providing services to taxonomists for standard genome sequencing and annotation.</title>
        <authorList>
            <consortium name="The Broad Institute Genomics Platform"/>
            <consortium name="The Broad Institute Genome Sequencing Center for Infectious Disease"/>
            <person name="Wu L."/>
            <person name="Ma J."/>
        </authorList>
    </citation>
    <scope>NUCLEOTIDE SEQUENCE [LARGE SCALE GENOMIC DNA]</scope>
    <source>
        <strain evidence="2">CCUG 53762</strain>
    </source>
</reference>
<organism evidence="1 2">
    <name type="scientific">Pseudopedobacter beijingensis</name>
    <dbReference type="NCBI Taxonomy" id="1207056"/>
    <lineage>
        <taxon>Bacteria</taxon>
        <taxon>Pseudomonadati</taxon>
        <taxon>Bacteroidota</taxon>
        <taxon>Sphingobacteriia</taxon>
        <taxon>Sphingobacteriales</taxon>
        <taxon>Sphingobacteriaceae</taxon>
        <taxon>Pseudopedobacter</taxon>
    </lineage>
</organism>
<comment type="caution">
    <text evidence="1">The sequence shown here is derived from an EMBL/GenBank/DDBJ whole genome shotgun (WGS) entry which is preliminary data.</text>
</comment>
<gene>
    <name evidence="1" type="ORF">ACFSAH_14900</name>
</gene>
<evidence type="ECO:0000313" key="1">
    <source>
        <dbReference type="EMBL" id="MFD1631162.1"/>
    </source>
</evidence>
<sequence>MLWVKKLFRLLILSSLITLSTLGIGLTGGIPIPINKRRENLMEVKIEVLTDETTNDNEEDDKDEDKT</sequence>
<protein>
    <submittedName>
        <fullName evidence="1">Uncharacterized protein</fullName>
    </submittedName>
</protein>
<proteinExistence type="predicted"/>
<dbReference type="Proteomes" id="UP001597118">
    <property type="component" value="Unassembled WGS sequence"/>
</dbReference>
<accession>A0ABW4IGV2</accession>
<name>A0ABW4IGV2_9SPHI</name>
<evidence type="ECO:0000313" key="2">
    <source>
        <dbReference type="Proteomes" id="UP001597118"/>
    </source>
</evidence>